<keyword evidence="8" id="KW-0511">Multifunctional enzyme</keyword>
<dbReference type="Pfam" id="PF17919">
    <property type="entry name" value="RT_RNaseH_2"/>
    <property type="match status" value="1"/>
</dbReference>
<evidence type="ECO:0000256" key="4">
    <source>
        <dbReference type="ARBA" id="ARBA00022722"/>
    </source>
</evidence>
<keyword evidence="7" id="KW-0695">RNA-directed DNA polymerase</keyword>
<feature type="region of interest" description="Disordered" evidence="9">
    <location>
        <begin position="73"/>
        <end position="101"/>
    </location>
</feature>
<protein>
    <submittedName>
        <fullName evidence="13">Uncharacterized protein LOC108661930</fullName>
    </submittedName>
</protein>
<keyword evidence="4" id="KW-0540">Nuclease</keyword>
<dbReference type="Pfam" id="PF00078">
    <property type="entry name" value="RVT_1"/>
    <property type="match status" value="1"/>
</dbReference>
<evidence type="ECO:0000259" key="11">
    <source>
        <dbReference type="Pfam" id="PF17919"/>
    </source>
</evidence>
<dbReference type="Gramene" id="Tc05v2_t009270.1">
    <property type="protein sequence ID" value="Tc05v2_p009270.1"/>
    <property type="gene ID" value="Tc05v2_g009270"/>
</dbReference>
<evidence type="ECO:0000313" key="12">
    <source>
        <dbReference type="Proteomes" id="UP000694886"/>
    </source>
</evidence>
<gene>
    <name evidence="13" type="primary">LOC108661930</name>
</gene>
<dbReference type="InterPro" id="IPR021109">
    <property type="entry name" value="Peptidase_aspartic_dom_sf"/>
</dbReference>
<feature type="domain" description="Reverse transcriptase/retrotransposon-derived protein RNase H-like" evidence="11">
    <location>
        <begin position="455"/>
        <end position="545"/>
    </location>
</feature>
<evidence type="ECO:0000256" key="6">
    <source>
        <dbReference type="ARBA" id="ARBA00022801"/>
    </source>
</evidence>
<dbReference type="InterPro" id="IPR043128">
    <property type="entry name" value="Rev_trsase/Diguanyl_cyclase"/>
</dbReference>
<dbReference type="CDD" id="cd00303">
    <property type="entry name" value="retropepsin_like"/>
    <property type="match status" value="1"/>
</dbReference>
<proteinExistence type="predicted"/>
<evidence type="ECO:0000313" key="13">
    <source>
        <dbReference type="RefSeq" id="XP_017976412.1"/>
    </source>
</evidence>
<dbReference type="PANTHER" id="PTHR37984">
    <property type="entry name" value="PROTEIN CBG26694"/>
    <property type="match status" value="1"/>
</dbReference>
<evidence type="ECO:0000259" key="10">
    <source>
        <dbReference type="Pfam" id="PF00078"/>
    </source>
</evidence>
<dbReference type="FunFam" id="3.10.10.10:FF:000007">
    <property type="entry name" value="Retrovirus-related Pol polyprotein from transposon 17.6-like Protein"/>
    <property type="match status" value="1"/>
</dbReference>
<dbReference type="Pfam" id="PF08284">
    <property type="entry name" value="RVP_2"/>
    <property type="match status" value="1"/>
</dbReference>
<keyword evidence="1" id="KW-0645">Protease</keyword>
<evidence type="ECO:0000256" key="8">
    <source>
        <dbReference type="ARBA" id="ARBA00023268"/>
    </source>
</evidence>
<dbReference type="GO" id="GO:0006508">
    <property type="term" value="P:proteolysis"/>
    <property type="evidence" value="ECO:0007669"/>
    <property type="project" value="UniProtKB-KW"/>
</dbReference>
<evidence type="ECO:0000256" key="9">
    <source>
        <dbReference type="SAM" id="MobiDB-lite"/>
    </source>
</evidence>
<dbReference type="InterPro" id="IPR050951">
    <property type="entry name" value="Retrovirus_Pol_polyprotein"/>
</dbReference>
<keyword evidence="5" id="KW-0255">Endonuclease</keyword>
<organism evidence="12 13">
    <name type="scientific">Theobroma cacao</name>
    <name type="common">Cacao</name>
    <name type="synonym">Cocoa</name>
    <dbReference type="NCBI Taxonomy" id="3641"/>
    <lineage>
        <taxon>Eukaryota</taxon>
        <taxon>Viridiplantae</taxon>
        <taxon>Streptophyta</taxon>
        <taxon>Embryophyta</taxon>
        <taxon>Tracheophyta</taxon>
        <taxon>Spermatophyta</taxon>
        <taxon>Magnoliopsida</taxon>
        <taxon>eudicotyledons</taxon>
        <taxon>Gunneridae</taxon>
        <taxon>Pentapetalae</taxon>
        <taxon>rosids</taxon>
        <taxon>malvids</taxon>
        <taxon>Malvales</taxon>
        <taxon>Malvaceae</taxon>
        <taxon>Byttnerioideae</taxon>
        <taxon>Theobroma</taxon>
    </lineage>
</organism>
<dbReference type="GeneID" id="108661930"/>
<dbReference type="CDD" id="cd01647">
    <property type="entry name" value="RT_LTR"/>
    <property type="match status" value="1"/>
</dbReference>
<dbReference type="RefSeq" id="XP_017976412.1">
    <property type="nucleotide sequence ID" value="XM_018120923.1"/>
</dbReference>
<dbReference type="Gene3D" id="3.10.10.10">
    <property type="entry name" value="HIV Type 1 Reverse Transcriptase, subunit A, domain 1"/>
    <property type="match status" value="1"/>
</dbReference>
<feature type="domain" description="Reverse transcriptase" evidence="10">
    <location>
        <begin position="302"/>
        <end position="409"/>
    </location>
</feature>
<evidence type="ECO:0000256" key="2">
    <source>
        <dbReference type="ARBA" id="ARBA00022679"/>
    </source>
</evidence>
<keyword evidence="6" id="KW-0378">Hydrolase</keyword>
<keyword evidence="2" id="KW-0808">Transferase</keyword>
<dbReference type="GO" id="GO:0003964">
    <property type="term" value="F:RNA-directed DNA polymerase activity"/>
    <property type="evidence" value="ECO:0007669"/>
    <property type="project" value="UniProtKB-KW"/>
</dbReference>
<feature type="region of interest" description="Disordered" evidence="9">
    <location>
        <begin position="1"/>
        <end position="21"/>
    </location>
</feature>
<dbReference type="FunFam" id="3.30.70.270:FF:000020">
    <property type="entry name" value="Transposon Tf2-6 polyprotein-like Protein"/>
    <property type="match status" value="1"/>
</dbReference>
<dbReference type="InterPro" id="IPR041577">
    <property type="entry name" value="RT_RNaseH_2"/>
</dbReference>
<reference evidence="13" key="2">
    <citation type="submission" date="2025-08" db="UniProtKB">
        <authorList>
            <consortium name="RefSeq"/>
        </authorList>
    </citation>
    <scope>IDENTIFICATION</scope>
</reference>
<dbReference type="PANTHER" id="PTHR37984:SF5">
    <property type="entry name" value="PROTEIN NYNRIN-LIKE"/>
    <property type="match status" value="1"/>
</dbReference>
<evidence type="ECO:0000256" key="1">
    <source>
        <dbReference type="ARBA" id="ARBA00022670"/>
    </source>
</evidence>
<dbReference type="Proteomes" id="UP000694886">
    <property type="component" value="Chromosome 5"/>
</dbReference>
<feature type="compositionally biased region" description="Low complexity" evidence="9">
    <location>
        <begin position="84"/>
        <end position="101"/>
    </location>
</feature>
<name>A0AB32WAB6_THECC</name>
<dbReference type="GO" id="GO:0008233">
    <property type="term" value="F:peptidase activity"/>
    <property type="evidence" value="ECO:0007669"/>
    <property type="project" value="UniProtKB-KW"/>
</dbReference>
<evidence type="ECO:0000256" key="7">
    <source>
        <dbReference type="ARBA" id="ARBA00022918"/>
    </source>
</evidence>
<evidence type="ECO:0000256" key="5">
    <source>
        <dbReference type="ARBA" id="ARBA00022759"/>
    </source>
</evidence>
<reference evidence="12" key="1">
    <citation type="journal article" date="1997" name="Nucleic Acids Res.">
        <title>tRNAscan-SE: a program for improved detection of transfer RNA genes in genomic sequence.</title>
        <authorList>
            <person name="Lowe T.M."/>
            <person name="Eddy S.R."/>
        </authorList>
    </citation>
    <scope>NUCLEOTIDE SEQUENCE [LARGE SCALE GENOMIC DNA]</scope>
    <source>
        <strain evidence="12">r\B97-61/B2</strain>
    </source>
</reference>
<keyword evidence="3" id="KW-0548">Nucleotidyltransferase</keyword>
<dbReference type="SUPFAM" id="SSF56672">
    <property type="entry name" value="DNA/RNA polymerases"/>
    <property type="match status" value="1"/>
</dbReference>
<dbReference type="Gene3D" id="3.30.70.270">
    <property type="match status" value="2"/>
</dbReference>
<dbReference type="InterPro" id="IPR043502">
    <property type="entry name" value="DNA/RNA_pol_sf"/>
</dbReference>
<dbReference type="InterPro" id="IPR000477">
    <property type="entry name" value="RT_dom"/>
</dbReference>
<evidence type="ECO:0000256" key="3">
    <source>
        <dbReference type="ARBA" id="ARBA00022695"/>
    </source>
</evidence>
<accession>A0AB32WAB6</accession>
<dbReference type="Gene3D" id="2.40.70.10">
    <property type="entry name" value="Acid Proteases"/>
    <property type="match status" value="1"/>
</dbReference>
<sequence>MSYVPNLVKTEQDQDNYSEEGLRNEIRDRMTVMGKEPYKEVVQMALWTEKLGTEYRRIQVEFAKRRNLNTSFCQPSKKGKDSFASRSATTASVASTRPSSQQQQSYVSTTFASFSDRNLLPLEEEIVVHTPLGEQLVRNTCYRDCGIRVGEEKFKADLIPLEIQDFDLILGMDWLTTHRAKVDYFRKEVVLQNSKGVEVVFAGERRVFPSYVISAIKALKLVQKGYPTYLAHVIDTLKGKPKLEDVPIVYEFSDVFSDELPGLPPDRELEFSIDLISGTAPISFPPYRMASTKLKELKVQLAGYHQLKIKEQDVPKTAFRTRYGHYEFLVMPFGLTNASTVFIDLMDRVFHSYLDKFVIVFIDDILVYSKDDDEHATHLRILKEVVFLRHVVSGAGIYVNPKKIEAILQWEKTKMVIEIQSFLGLADYYNRFVQGFSLIAAHLTRLTRKGVKFEWDDVCESRFQELKNWLSFALVLTLPISGKEFVVYSDASKLGLGCVLMQDEKVVAYASWQLKKHETNYPTHDLELATVVFAMKIWRHYLYGIQSSNDEDGTLFAIFVVRPSLLNQIRELQKSDDELKREVQKLRYGETSEFKLGDDGILMLGNRVCVPKDDQLR</sequence>
<dbReference type="AlphaFoldDB" id="A0AB32WAB6"/>
<dbReference type="GO" id="GO:0004519">
    <property type="term" value="F:endonuclease activity"/>
    <property type="evidence" value="ECO:0007669"/>
    <property type="project" value="UniProtKB-KW"/>
</dbReference>
<dbReference type="KEGG" id="tcc:108661930"/>